<keyword evidence="2" id="KW-1185">Reference proteome</keyword>
<dbReference type="AlphaFoldDB" id="A0A8B2NV57"/>
<reference evidence="1 2" key="1">
    <citation type="submission" date="2018-05" db="EMBL/GenBank/DDBJ databases">
        <title>Acuticoccus sediminis sp. nov., isolated from deep-sea sediment of Indian Ocean.</title>
        <authorList>
            <person name="Liu X."/>
            <person name="Lai Q."/>
            <person name="Du Y."/>
            <person name="Sun F."/>
            <person name="Zhang X."/>
            <person name="Wang S."/>
            <person name="Shao Z."/>
        </authorList>
    </citation>
    <scope>NUCLEOTIDE SEQUENCE [LARGE SCALE GENOMIC DNA]</scope>
    <source>
        <strain evidence="1 2">PTG4-2</strain>
    </source>
</reference>
<dbReference type="EMBL" id="QHHQ01000003">
    <property type="protein sequence ID" value="RAI01053.1"/>
    <property type="molecule type" value="Genomic_DNA"/>
</dbReference>
<evidence type="ECO:0000313" key="2">
    <source>
        <dbReference type="Proteomes" id="UP000249590"/>
    </source>
</evidence>
<name>A0A8B2NV57_9HYPH</name>
<dbReference type="Proteomes" id="UP000249590">
    <property type="component" value="Unassembled WGS sequence"/>
</dbReference>
<sequence length="60" mass="6627">MLNDREVLSRLIEYARAEAEGGGQVICARFLSAALLALEMMPGEANQWCLEMLSEPLTIT</sequence>
<organism evidence="1 2">
    <name type="scientific">Acuticoccus sediminis</name>
    <dbReference type="NCBI Taxonomy" id="2184697"/>
    <lineage>
        <taxon>Bacteria</taxon>
        <taxon>Pseudomonadati</taxon>
        <taxon>Pseudomonadota</taxon>
        <taxon>Alphaproteobacteria</taxon>
        <taxon>Hyphomicrobiales</taxon>
        <taxon>Amorphaceae</taxon>
        <taxon>Acuticoccus</taxon>
    </lineage>
</organism>
<protein>
    <submittedName>
        <fullName evidence="1">Uncharacterized protein</fullName>
    </submittedName>
</protein>
<proteinExistence type="predicted"/>
<comment type="caution">
    <text evidence="1">The sequence shown here is derived from an EMBL/GenBank/DDBJ whole genome shotgun (WGS) entry which is preliminary data.</text>
</comment>
<accession>A0A8B2NV57</accession>
<dbReference type="RefSeq" id="WP_111347615.1">
    <property type="nucleotide sequence ID" value="NZ_JAIWKD010000004.1"/>
</dbReference>
<gene>
    <name evidence="1" type="ORF">DLJ53_17710</name>
</gene>
<evidence type="ECO:0000313" key="1">
    <source>
        <dbReference type="EMBL" id="RAI01053.1"/>
    </source>
</evidence>